<evidence type="ECO:0000313" key="2">
    <source>
        <dbReference type="WBParaSite" id="nRc.2.0.1.t34769-RA"/>
    </source>
</evidence>
<dbReference type="Proteomes" id="UP000887565">
    <property type="component" value="Unplaced"/>
</dbReference>
<reference evidence="2" key="1">
    <citation type="submission" date="2022-11" db="UniProtKB">
        <authorList>
            <consortium name="WormBaseParasite"/>
        </authorList>
    </citation>
    <scope>IDENTIFICATION</scope>
</reference>
<dbReference type="Gene3D" id="3.40.50.300">
    <property type="entry name" value="P-loop containing nucleotide triphosphate hydrolases"/>
    <property type="match status" value="1"/>
</dbReference>
<sequence>MMHSLFEKCIVEALAGKTRILAAHQVQYLKSADLIVIMKQGKVAATGIYSELVTLIEDFSPTIQQESLSCKVDGTVEDFRDSRLAETENYQTYKDEGLKHAELYKNYKEDYGYLK</sequence>
<name>A0A915K8S4_ROMCU</name>
<dbReference type="WBParaSite" id="nRc.2.0.1.t34769-RA">
    <property type="protein sequence ID" value="nRc.2.0.1.t34769-RA"/>
    <property type="gene ID" value="nRc.2.0.1.g34769"/>
</dbReference>
<evidence type="ECO:0000313" key="1">
    <source>
        <dbReference type="Proteomes" id="UP000887565"/>
    </source>
</evidence>
<dbReference type="SUPFAM" id="SSF52540">
    <property type="entry name" value="P-loop containing nucleoside triphosphate hydrolases"/>
    <property type="match status" value="1"/>
</dbReference>
<dbReference type="InterPro" id="IPR027417">
    <property type="entry name" value="P-loop_NTPase"/>
</dbReference>
<organism evidence="1 2">
    <name type="scientific">Romanomermis culicivorax</name>
    <name type="common">Nematode worm</name>
    <dbReference type="NCBI Taxonomy" id="13658"/>
    <lineage>
        <taxon>Eukaryota</taxon>
        <taxon>Metazoa</taxon>
        <taxon>Ecdysozoa</taxon>
        <taxon>Nematoda</taxon>
        <taxon>Enoplea</taxon>
        <taxon>Dorylaimia</taxon>
        <taxon>Mermithida</taxon>
        <taxon>Mermithoidea</taxon>
        <taxon>Mermithidae</taxon>
        <taxon>Romanomermis</taxon>
    </lineage>
</organism>
<keyword evidence="1" id="KW-1185">Reference proteome</keyword>
<proteinExistence type="predicted"/>
<protein>
    <submittedName>
        <fullName evidence="2">Uncharacterized protein</fullName>
    </submittedName>
</protein>
<accession>A0A915K8S4</accession>
<dbReference type="AlphaFoldDB" id="A0A915K8S4"/>